<comment type="caution">
    <text evidence="2">The sequence shown here is derived from an EMBL/GenBank/DDBJ whole genome shotgun (WGS) entry which is preliminary data.</text>
</comment>
<dbReference type="RefSeq" id="WP_203915115.1">
    <property type="nucleotide sequence ID" value="NZ_BONY01000131.1"/>
</dbReference>
<proteinExistence type="predicted"/>
<evidence type="ECO:0000313" key="2">
    <source>
        <dbReference type="EMBL" id="GIH11394.1"/>
    </source>
</evidence>
<dbReference type="InterPro" id="IPR015943">
    <property type="entry name" value="WD40/YVTN_repeat-like_dom_sf"/>
</dbReference>
<dbReference type="EMBL" id="BONY01000131">
    <property type="protein sequence ID" value="GIH11394.1"/>
    <property type="molecule type" value="Genomic_DNA"/>
</dbReference>
<keyword evidence="1" id="KW-0472">Membrane</keyword>
<sequence length="406" mass="44109">MARTSIEDRLADLSEWAAPTFRPAELAEVARRARRGRTRRRALVTAAIAVLACLPAVVFAVLAAGRNNTQPIIEPTSPPVSSAPAVTTFRVTLPGEPVSKHPPSLSFVDRQHVWMLDGSCPDAQTCRIRLLATADGGRTWRQAGYPQIPGGGGGAIVTFLDANTIVVYIPHLAIWLSTDGGQTYTRHEFKQAPLLARLADNGAFALKCPNLTGYGQAQDGGVADCDRQQLVKTGVGPTEHQPPWRGPDAHIDEIGRDGRLWLVDGTRIAYSPDEGKTWHQVPEKSGKLRLSASGEQVGLWAADGELYRLSGDRWVMERRPPGWKLERMQGVLLDDGSWLMSDYDSAGYLIDGVYSPIPEVGAKATPVKQLADGTLVLSHFDSATGRPGFFMGTGQGRARQWTLVIY</sequence>
<gene>
    <name evidence="2" type="ORF">Rhe02_94610</name>
</gene>
<keyword evidence="3" id="KW-1185">Reference proteome</keyword>
<dbReference type="Gene3D" id="2.130.10.10">
    <property type="entry name" value="YVTN repeat-like/Quinoprotein amine dehydrogenase"/>
    <property type="match status" value="1"/>
</dbReference>
<feature type="transmembrane region" description="Helical" evidence="1">
    <location>
        <begin position="42"/>
        <end position="65"/>
    </location>
</feature>
<evidence type="ECO:0000313" key="3">
    <source>
        <dbReference type="Proteomes" id="UP000612899"/>
    </source>
</evidence>
<reference evidence="2" key="1">
    <citation type="submission" date="2021-01" db="EMBL/GenBank/DDBJ databases">
        <title>Whole genome shotgun sequence of Rhizocola hellebori NBRC 109834.</title>
        <authorList>
            <person name="Komaki H."/>
            <person name="Tamura T."/>
        </authorList>
    </citation>
    <scope>NUCLEOTIDE SEQUENCE</scope>
    <source>
        <strain evidence="2">NBRC 109834</strain>
    </source>
</reference>
<protein>
    <submittedName>
        <fullName evidence="2">Uncharacterized protein</fullName>
    </submittedName>
</protein>
<evidence type="ECO:0000256" key="1">
    <source>
        <dbReference type="SAM" id="Phobius"/>
    </source>
</evidence>
<dbReference type="InterPro" id="IPR036278">
    <property type="entry name" value="Sialidase_sf"/>
</dbReference>
<keyword evidence="1" id="KW-1133">Transmembrane helix</keyword>
<name>A0A8J3VLF5_9ACTN</name>
<dbReference type="AlphaFoldDB" id="A0A8J3VLF5"/>
<dbReference type="Proteomes" id="UP000612899">
    <property type="component" value="Unassembled WGS sequence"/>
</dbReference>
<keyword evidence="1" id="KW-0812">Transmembrane</keyword>
<dbReference type="SUPFAM" id="SSF50939">
    <property type="entry name" value="Sialidases"/>
    <property type="match status" value="1"/>
</dbReference>
<accession>A0A8J3VLF5</accession>
<organism evidence="2 3">
    <name type="scientific">Rhizocola hellebori</name>
    <dbReference type="NCBI Taxonomy" id="1392758"/>
    <lineage>
        <taxon>Bacteria</taxon>
        <taxon>Bacillati</taxon>
        <taxon>Actinomycetota</taxon>
        <taxon>Actinomycetes</taxon>
        <taxon>Micromonosporales</taxon>
        <taxon>Micromonosporaceae</taxon>
        <taxon>Rhizocola</taxon>
    </lineage>
</organism>